<feature type="transmembrane region" description="Helical" evidence="7">
    <location>
        <begin position="93"/>
        <end position="114"/>
    </location>
</feature>
<dbReference type="InterPro" id="IPR035906">
    <property type="entry name" value="MetI-like_sf"/>
</dbReference>
<keyword evidence="2 7" id="KW-0813">Transport</keyword>
<dbReference type="EMBL" id="JBDPGJ010000002">
    <property type="protein sequence ID" value="MEX0405274.1"/>
    <property type="molecule type" value="Genomic_DNA"/>
</dbReference>
<keyword evidence="5 7" id="KW-1133">Transmembrane helix</keyword>
<keyword evidence="3" id="KW-1003">Cell membrane</keyword>
<feature type="transmembrane region" description="Helical" evidence="7">
    <location>
        <begin position="185"/>
        <end position="206"/>
    </location>
</feature>
<feature type="transmembrane region" description="Helical" evidence="7">
    <location>
        <begin position="120"/>
        <end position="141"/>
    </location>
</feature>
<sequence length="246" mass="26584">MSKHTLTGLVLVALFVALLELLVATEVISRFLVARPSDIFAELLIMLREESLPAAFGITFASTFVATAIAAGIGFPVGYALHRSELLGQAYGTFVAGLFSAPLILLYPLFLVLFGRTVVTTVAIAALTASIPVIISTKQAFDGVKSVFLKVGTSFSMSRPQVFLKIMLPSALPTLFTGLRLGLIYAMICVVAVEYLVNLGGLGFLVGEMYDRFNIAGMYAAILAVVVVSVLFFDLTERAERWLRYL</sequence>
<evidence type="ECO:0000256" key="3">
    <source>
        <dbReference type="ARBA" id="ARBA00022475"/>
    </source>
</evidence>
<dbReference type="PANTHER" id="PTHR30151:SF20">
    <property type="entry name" value="ABC TRANSPORTER PERMEASE PROTEIN HI_0355-RELATED"/>
    <property type="match status" value="1"/>
</dbReference>
<dbReference type="PROSITE" id="PS50928">
    <property type="entry name" value="ABC_TM1"/>
    <property type="match status" value="1"/>
</dbReference>
<comment type="caution">
    <text evidence="9">The sequence shown here is derived from an EMBL/GenBank/DDBJ whole genome shotgun (WGS) entry which is preliminary data.</text>
</comment>
<protein>
    <submittedName>
        <fullName evidence="9">ABC transporter permease subunit</fullName>
    </submittedName>
</protein>
<keyword evidence="10" id="KW-1185">Reference proteome</keyword>
<evidence type="ECO:0000256" key="2">
    <source>
        <dbReference type="ARBA" id="ARBA00022448"/>
    </source>
</evidence>
<evidence type="ECO:0000313" key="10">
    <source>
        <dbReference type="Proteomes" id="UP001556692"/>
    </source>
</evidence>
<proteinExistence type="inferred from homology"/>
<dbReference type="Proteomes" id="UP001556692">
    <property type="component" value="Unassembled WGS sequence"/>
</dbReference>
<dbReference type="Pfam" id="PF00528">
    <property type="entry name" value="BPD_transp_1"/>
    <property type="match status" value="1"/>
</dbReference>
<feature type="transmembrane region" description="Helical" evidence="7">
    <location>
        <begin position="213"/>
        <end position="233"/>
    </location>
</feature>
<dbReference type="RefSeq" id="WP_367953177.1">
    <property type="nucleotide sequence ID" value="NZ_JBDPGJ010000002.1"/>
</dbReference>
<accession>A0ABV3SEX0</accession>
<keyword evidence="6 7" id="KW-0472">Membrane</keyword>
<name>A0ABV3SEX0_9HYPH</name>
<evidence type="ECO:0000259" key="8">
    <source>
        <dbReference type="PROSITE" id="PS50928"/>
    </source>
</evidence>
<evidence type="ECO:0000256" key="4">
    <source>
        <dbReference type="ARBA" id="ARBA00022692"/>
    </source>
</evidence>
<organism evidence="9 10">
    <name type="scientific">Aquibium pacificus</name>
    <dbReference type="NCBI Taxonomy" id="3153579"/>
    <lineage>
        <taxon>Bacteria</taxon>
        <taxon>Pseudomonadati</taxon>
        <taxon>Pseudomonadota</taxon>
        <taxon>Alphaproteobacteria</taxon>
        <taxon>Hyphomicrobiales</taxon>
        <taxon>Phyllobacteriaceae</taxon>
        <taxon>Aquibium</taxon>
    </lineage>
</organism>
<reference evidence="9 10" key="1">
    <citation type="submission" date="2024-05" db="EMBL/GenBank/DDBJ databases">
        <authorList>
            <person name="Jiang F."/>
        </authorList>
    </citation>
    <scope>NUCLEOTIDE SEQUENCE [LARGE SCALE GENOMIC DNA]</scope>
    <source>
        <strain evidence="9 10">LZ166</strain>
    </source>
</reference>
<keyword evidence="4 7" id="KW-0812">Transmembrane</keyword>
<evidence type="ECO:0000256" key="7">
    <source>
        <dbReference type="RuleBase" id="RU363032"/>
    </source>
</evidence>
<dbReference type="SUPFAM" id="SSF161098">
    <property type="entry name" value="MetI-like"/>
    <property type="match status" value="1"/>
</dbReference>
<comment type="similarity">
    <text evidence="7">Belongs to the binding-protein-dependent transport system permease family.</text>
</comment>
<dbReference type="InterPro" id="IPR000515">
    <property type="entry name" value="MetI-like"/>
</dbReference>
<evidence type="ECO:0000256" key="6">
    <source>
        <dbReference type="ARBA" id="ARBA00023136"/>
    </source>
</evidence>
<feature type="domain" description="ABC transmembrane type-1" evidence="8">
    <location>
        <begin position="56"/>
        <end position="237"/>
    </location>
</feature>
<feature type="transmembrane region" description="Helical" evidence="7">
    <location>
        <begin position="54"/>
        <end position="81"/>
    </location>
</feature>
<comment type="subcellular location">
    <subcellularLocation>
        <location evidence="1 7">Cell membrane</location>
        <topology evidence="1 7">Multi-pass membrane protein</topology>
    </subcellularLocation>
</comment>
<gene>
    <name evidence="9" type="ORF">ABGN05_06320</name>
</gene>
<dbReference type="PANTHER" id="PTHR30151">
    <property type="entry name" value="ALKANE SULFONATE ABC TRANSPORTER-RELATED, MEMBRANE SUBUNIT"/>
    <property type="match status" value="1"/>
</dbReference>
<evidence type="ECO:0000256" key="5">
    <source>
        <dbReference type="ARBA" id="ARBA00022989"/>
    </source>
</evidence>
<evidence type="ECO:0000313" key="9">
    <source>
        <dbReference type="EMBL" id="MEX0405274.1"/>
    </source>
</evidence>
<evidence type="ECO:0000256" key="1">
    <source>
        <dbReference type="ARBA" id="ARBA00004651"/>
    </source>
</evidence>
<dbReference type="CDD" id="cd06261">
    <property type="entry name" value="TM_PBP2"/>
    <property type="match status" value="1"/>
</dbReference>
<dbReference type="Gene3D" id="1.10.3720.10">
    <property type="entry name" value="MetI-like"/>
    <property type="match status" value="1"/>
</dbReference>